<dbReference type="EMBL" id="MU393428">
    <property type="protein sequence ID" value="KAI4869683.1"/>
    <property type="molecule type" value="Genomic_DNA"/>
</dbReference>
<sequence length="196" mass="21373">MKSLFSILAGAIIVGVNAMPVPNGPDVPSGLPDGYTVVPFSMNGAMEPGGENLTFTGTVVDITRQIQSIKPDFDWNDFQPTRQLTREPQDILCNIPNIPIARRFNALMGYDYLKRISQPCEVDGGPRKCALLYCEDGSAIWLCNDNETRASQSCAYIADYVLEIIGDLDCASTNDLNVAHFLYTQGQVVSSKKSTG</sequence>
<name>A0ACB9ZFB9_9PEZI</name>
<evidence type="ECO:0000313" key="1">
    <source>
        <dbReference type="EMBL" id="KAI4869683.1"/>
    </source>
</evidence>
<gene>
    <name evidence="1" type="ORF">F4820DRAFT_443759</name>
</gene>
<proteinExistence type="predicted"/>
<evidence type="ECO:0000313" key="2">
    <source>
        <dbReference type="Proteomes" id="UP001497700"/>
    </source>
</evidence>
<reference evidence="1 2" key="1">
    <citation type="journal article" date="2022" name="New Phytol.">
        <title>Ecological generalism drives hyperdiversity of secondary metabolite gene clusters in xylarialean endophytes.</title>
        <authorList>
            <person name="Franco M.E.E."/>
            <person name="Wisecaver J.H."/>
            <person name="Arnold A.E."/>
            <person name="Ju Y.M."/>
            <person name="Slot J.C."/>
            <person name="Ahrendt S."/>
            <person name="Moore L.P."/>
            <person name="Eastman K.E."/>
            <person name="Scott K."/>
            <person name="Konkel Z."/>
            <person name="Mondo S.J."/>
            <person name="Kuo A."/>
            <person name="Hayes R.D."/>
            <person name="Haridas S."/>
            <person name="Andreopoulos B."/>
            <person name="Riley R."/>
            <person name="LaButti K."/>
            <person name="Pangilinan J."/>
            <person name="Lipzen A."/>
            <person name="Amirebrahimi M."/>
            <person name="Yan J."/>
            <person name="Adam C."/>
            <person name="Keymanesh K."/>
            <person name="Ng V."/>
            <person name="Louie K."/>
            <person name="Northen T."/>
            <person name="Drula E."/>
            <person name="Henrissat B."/>
            <person name="Hsieh H.M."/>
            <person name="Youens-Clark K."/>
            <person name="Lutzoni F."/>
            <person name="Miadlikowska J."/>
            <person name="Eastwood D.C."/>
            <person name="Hamelin R.C."/>
            <person name="Grigoriev I.V."/>
            <person name="U'Ren J.M."/>
        </authorList>
    </citation>
    <scope>NUCLEOTIDE SEQUENCE [LARGE SCALE GENOMIC DNA]</scope>
    <source>
        <strain evidence="1 2">CBS 119005</strain>
    </source>
</reference>
<protein>
    <submittedName>
        <fullName evidence="1">Uncharacterized protein</fullName>
    </submittedName>
</protein>
<organism evidence="1 2">
    <name type="scientific">Hypoxylon rubiginosum</name>
    <dbReference type="NCBI Taxonomy" id="110542"/>
    <lineage>
        <taxon>Eukaryota</taxon>
        <taxon>Fungi</taxon>
        <taxon>Dikarya</taxon>
        <taxon>Ascomycota</taxon>
        <taxon>Pezizomycotina</taxon>
        <taxon>Sordariomycetes</taxon>
        <taxon>Xylariomycetidae</taxon>
        <taxon>Xylariales</taxon>
        <taxon>Hypoxylaceae</taxon>
        <taxon>Hypoxylon</taxon>
    </lineage>
</organism>
<dbReference type="Proteomes" id="UP001497700">
    <property type="component" value="Unassembled WGS sequence"/>
</dbReference>
<accession>A0ACB9ZFB9</accession>
<comment type="caution">
    <text evidence="1">The sequence shown here is derived from an EMBL/GenBank/DDBJ whole genome shotgun (WGS) entry which is preliminary data.</text>
</comment>
<keyword evidence="2" id="KW-1185">Reference proteome</keyword>